<gene>
    <name evidence="6" type="ORF">A0127_06435</name>
</gene>
<dbReference type="EMBL" id="CP014750">
    <property type="protein sequence ID" value="AMQ18836.1"/>
    <property type="molecule type" value="Genomic_DNA"/>
</dbReference>
<dbReference type="KEGG" id="tpep:A0127_06435"/>
<sequence length="482" mass="55566">MSIETLEKVYPVPRERLIMRRDSYGVVAMVYPFGGTLRILHPSEAVIIALCDGTRTIGDIIDIVSRIFNIDRTRSRNYVEHIFNTYNEYFQFSNLPLESTVSYDPMDFVYSPKSFKNFRHYLESPLGITYVCTKVCHLRCKYCYANSVHISDSMNSSIDSPLSLEILEKIVRDFKENGIKFALFSGGEPLLLKDIHKRVELFTRNDIRVFISTKYPVSRKKSEQLKKAGIKEIQVSLDSFIPDIEDELVGVPGMFYKLIRSIENLIEAGIEVWVNTVLTSKNIYEFPKFVRFLNKLGVKRVTPSLYTVPIGWASRYASELLPSSEQLSWLSRELKQINPTREESINVDYFTQSNGISLDKQVQTMSSFQRQLCGGGRVGLVMLPDGRVTVCERLANLDWLIVGDLKKESVRDVWESERVRWFRNLPRELYRGTPCYSCQYFETICQPRGICLLSSYALNGRFFGPDSMCPFVRRGRKNESKG</sequence>
<dbReference type="Pfam" id="PF13186">
    <property type="entry name" value="SPASM"/>
    <property type="match status" value="1"/>
</dbReference>
<dbReference type="InterPro" id="IPR058240">
    <property type="entry name" value="rSAM_sf"/>
</dbReference>
<evidence type="ECO:0000259" key="5">
    <source>
        <dbReference type="PROSITE" id="PS51918"/>
    </source>
</evidence>
<dbReference type="InterPro" id="IPR007197">
    <property type="entry name" value="rSAM"/>
</dbReference>
<dbReference type="InterPro" id="IPR023885">
    <property type="entry name" value="4Fe4S-binding_SPASM_dom"/>
</dbReference>
<dbReference type="SFLD" id="SFLDG01386">
    <property type="entry name" value="main_SPASM_domain-containing"/>
    <property type="match status" value="1"/>
</dbReference>
<dbReference type="InterPro" id="IPR013785">
    <property type="entry name" value="Aldolase_TIM"/>
</dbReference>
<dbReference type="AlphaFoldDB" id="A0A142CVN4"/>
<dbReference type="SUPFAM" id="SSF102114">
    <property type="entry name" value="Radical SAM enzymes"/>
    <property type="match status" value="1"/>
</dbReference>
<proteinExistence type="predicted"/>
<organism evidence="6 7">
    <name type="scientific">Thermococcus peptonophilus</name>
    <dbReference type="NCBI Taxonomy" id="53952"/>
    <lineage>
        <taxon>Archaea</taxon>
        <taxon>Methanobacteriati</taxon>
        <taxon>Methanobacteriota</taxon>
        <taxon>Thermococci</taxon>
        <taxon>Thermococcales</taxon>
        <taxon>Thermococcaceae</taxon>
        <taxon>Thermococcus</taxon>
    </lineage>
</organism>
<dbReference type="GO" id="GO:0051536">
    <property type="term" value="F:iron-sulfur cluster binding"/>
    <property type="evidence" value="ECO:0007669"/>
    <property type="project" value="UniProtKB-KW"/>
</dbReference>
<name>A0A142CVN4_9EURY</name>
<evidence type="ECO:0000256" key="1">
    <source>
        <dbReference type="ARBA" id="ARBA00022691"/>
    </source>
</evidence>
<evidence type="ECO:0000256" key="3">
    <source>
        <dbReference type="ARBA" id="ARBA00023004"/>
    </source>
</evidence>
<evidence type="ECO:0000313" key="6">
    <source>
        <dbReference type="EMBL" id="AMQ18836.1"/>
    </source>
</evidence>
<feature type="domain" description="Radical SAM core" evidence="5">
    <location>
        <begin position="119"/>
        <end position="346"/>
    </location>
</feature>
<dbReference type="GO" id="GO:0046872">
    <property type="term" value="F:metal ion binding"/>
    <property type="evidence" value="ECO:0007669"/>
    <property type="project" value="UniProtKB-KW"/>
</dbReference>
<dbReference type="GO" id="GO:0003824">
    <property type="term" value="F:catalytic activity"/>
    <property type="evidence" value="ECO:0007669"/>
    <property type="project" value="InterPro"/>
</dbReference>
<dbReference type="SFLD" id="SFLDS00029">
    <property type="entry name" value="Radical_SAM"/>
    <property type="match status" value="1"/>
</dbReference>
<keyword evidence="4" id="KW-0411">Iron-sulfur</keyword>
<dbReference type="PANTHER" id="PTHR11228:SF7">
    <property type="entry name" value="PQQA PEPTIDE CYCLASE"/>
    <property type="match status" value="1"/>
</dbReference>
<dbReference type="Proteomes" id="UP000073604">
    <property type="component" value="Chromosome"/>
</dbReference>
<dbReference type="CDD" id="cd01335">
    <property type="entry name" value="Radical_SAM"/>
    <property type="match status" value="1"/>
</dbReference>
<dbReference type="Gene3D" id="3.20.20.70">
    <property type="entry name" value="Aldolase class I"/>
    <property type="match status" value="1"/>
</dbReference>
<dbReference type="Pfam" id="PF04055">
    <property type="entry name" value="Radical_SAM"/>
    <property type="match status" value="1"/>
</dbReference>
<dbReference type="PANTHER" id="PTHR11228">
    <property type="entry name" value="RADICAL SAM DOMAIN PROTEIN"/>
    <property type="match status" value="1"/>
</dbReference>
<keyword evidence="7" id="KW-1185">Reference proteome</keyword>
<keyword evidence="3" id="KW-0408">Iron</keyword>
<dbReference type="PROSITE" id="PS51918">
    <property type="entry name" value="RADICAL_SAM"/>
    <property type="match status" value="1"/>
</dbReference>
<evidence type="ECO:0000256" key="4">
    <source>
        <dbReference type="ARBA" id="ARBA00023014"/>
    </source>
</evidence>
<evidence type="ECO:0000256" key="2">
    <source>
        <dbReference type="ARBA" id="ARBA00022723"/>
    </source>
</evidence>
<dbReference type="STRING" id="53952.A0127_06435"/>
<reference evidence="7" key="1">
    <citation type="submission" date="2016-03" db="EMBL/GenBank/DDBJ databases">
        <authorList>
            <person name="Oger P.M."/>
        </authorList>
    </citation>
    <scope>NUCLEOTIDE SEQUENCE [LARGE SCALE GENOMIC DNA]</scope>
    <source>
        <strain evidence="7">OG-1</strain>
    </source>
</reference>
<keyword evidence="1" id="KW-0949">S-adenosyl-L-methionine</keyword>
<accession>A0A142CVN4</accession>
<protein>
    <recommendedName>
        <fullName evidence="5">Radical SAM core domain-containing protein</fullName>
    </recommendedName>
</protein>
<dbReference type="NCBIfam" id="TIGR04085">
    <property type="entry name" value="rSAM_more_4Fe4S"/>
    <property type="match status" value="1"/>
</dbReference>
<dbReference type="SFLD" id="SFLDG01067">
    <property type="entry name" value="SPASM/twitch_domain_containing"/>
    <property type="match status" value="1"/>
</dbReference>
<keyword evidence="2" id="KW-0479">Metal-binding</keyword>
<evidence type="ECO:0000313" key="7">
    <source>
        <dbReference type="Proteomes" id="UP000073604"/>
    </source>
</evidence>
<dbReference type="InterPro" id="IPR050377">
    <property type="entry name" value="Radical_SAM_PqqE_MftC-like"/>
</dbReference>